<sequence length="236" mass="25958">MGKRLCLTSFFCRMAGTRISSSSPPWTWPSCKRPRTKSFRKEGRKGDGNFSESISFTSSPAAASGSLDAPEAVIHGLRSDRLFFGPTGSTSSIVGGSAEAGSAPFEGSTAMAVDSLDPYMDFRESMIRAHGVEDWEWLEEMLVWYSRMNARRIHGVIVGAFLDLLLSVAAPRSHLLVLLVLLRSRTGMSHAKQCCTKCRVLIASCEHSPISFSTQKVCLRLLSSMRCWGRPDSIRT</sequence>
<evidence type="ECO:0000313" key="9">
    <source>
        <dbReference type="EMBL" id="URD99233.1"/>
    </source>
</evidence>
<evidence type="ECO:0000313" key="10">
    <source>
        <dbReference type="Proteomes" id="UP001055439"/>
    </source>
</evidence>
<evidence type="ECO:0000256" key="6">
    <source>
        <dbReference type="RuleBase" id="RU367028"/>
    </source>
</evidence>
<evidence type="ECO:0000256" key="5">
    <source>
        <dbReference type="ARBA" id="ARBA00023242"/>
    </source>
</evidence>
<evidence type="ECO:0000259" key="8">
    <source>
        <dbReference type="Pfam" id="PF04844"/>
    </source>
</evidence>
<evidence type="ECO:0000256" key="3">
    <source>
        <dbReference type="ARBA" id="ARBA00023015"/>
    </source>
</evidence>
<dbReference type="GO" id="GO:0045892">
    <property type="term" value="P:negative regulation of DNA-templated transcription"/>
    <property type="evidence" value="ECO:0007669"/>
    <property type="project" value="UniProtKB-UniRule"/>
</dbReference>
<organism evidence="9 10">
    <name type="scientific">Musa troglodytarum</name>
    <name type="common">fe'i banana</name>
    <dbReference type="NCBI Taxonomy" id="320322"/>
    <lineage>
        <taxon>Eukaryota</taxon>
        <taxon>Viridiplantae</taxon>
        <taxon>Streptophyta</taxon>
        <taxon>Embryophyta</taxon>
        <taxon>Tracheophyta</taxon>
        <taxon>Spermatophyta</taxon>
        <taxon>Magnoliopsida</taxon>
        <taxon>Liliopsida</taxon>
        <taxon>Zingiberales</taxon>
        <taxon>Musaceae</taxon>
        <taxon>Musa</taxon>
    </lineage>
</organism>
<dbReference type="Pfam" id="PF04844">
    <property type="entry name" value="Ovate"/>
    <property type="match status" value="1"/>
</dbReference>
<feature type="domain" description="OVATE" evidence="8">
    <location>
        <begin position="115"/>
        <end position="168"/>
    </location>
</feature>
<dbReference type="InterPro" id="IPR038933">
    <property type="entry name" value="Ovate"/>
</dbReference>
<comment type="subcellular location">
    <subcellularLocation>
        <location evidence="1 6">Nucleus</location>
    </subcellularLocation>
</comment>
<evidence type="ECO:0000256" key="2">
    <source>
        <dbReference type="ARBA" id="ARBA00022491"/>
    </source>
</evidence>
<dbReference type="AlphaFoldDB" id="A0A9E7FNR8"/>
<dbReference type="OrthoDB" id="689823at2759"/>
<dbReference type="PANTHER" id="PTHR33057:SF26">
    <property type="entry name" value="TRANSCRIPTION REPRESSOR OFP13"/>
    <property type="match status" value="1"/>
</dbReference>
<dbReference type="InterPro" id="IPR006458">
    <property type="entry name" value="Ovate_C"/>
</dbReference>
<accession>A0A9E7FNR8</accession>
<protein>
    <recommendedName>
        <fullName evidence="6">Transcription repressor</fullName>
    </recommendedName>
    <alternativeName>
        <fullName evidence="6">Ovate family protein</fullName>
    </alternativeName>
</protein>
<keyword evidence="5 6" id="KW-0539">Nucleus</keyword>
<evidence type="ECO:0000256" key="1">
    <source>
        <dbReference type="ARBA" id="ARBA00004123"/>
    </source>
</evidence>
<keyword evidence="10" id="KW-1185">Reference proteome</keyword>
<keyword evidence="4 6" id="KW-0804">Transcription</keyword>
<dbReference type="Proteomes" id="UP001055439">
    <property type="component" value="Chromosome 4"/>
</dbReference>
<name>A0A9E7FNR8_9LILI</name>
<gene>
    <name evidence="9" type="ORF">MUK42_30830</name>
</gene>
<comment type="function">
    <text evidence="6">Transcriptional repressor that regulates multiple aspects of plant growth and development.</text>
</comment>
<dbReference type="NCBIfam" id="TIGR01568">
    <property type="entry name" value="A_thal_3678"/>
    <property type="match status" value="1"/>
</dbReference>
<keyword evidence="3 6" id="KW-0805">Transcription regulation</keyword>
<feature type="region of interest" description="Disordered" evidence="7">
    <location>
        <begin position="23"/>
        <end position="52"/>
    </location>
</feature>
<proteinExistence type="predicted"/>
<evidence type="ECO:0000256" key="4">
    <source>
        <dbReference type="ARBA" id="ARBA00023163"/>
    </source>
</evidence>
<dbReference type="EMBL" id="CP097506">
    <property type="protein sequence ID" value="URD99233.1"/>
    <property type="molecule type" value="Genomic_DNA"/>
</dbReference>
<evidence type="ECO:0000256" key="7">
    <source>
        <dbReference type="SAM" id="MobiDB-lite"/>
    </source>
</evidence>
<dbReference type="GO" id="GO:0005634">
    <property type="term" value="C:nucleus"/>
    <property type="evidence" value="ECO:0007669"/>
    <property type="project" value="UniProtKB-SubCell"/>
</dbReference>
<dbReference type="PANTHER" id="PTHR33057">
    <property type="entry name" value="TRANSCRIPTION REPRESSOR OFP7-RELATED"/>
    <property type="match status" value="1"/>
</dbReference>
<keyword evidence="2 6" id="KW-0678">Repressor</keyword>
<reference evidence="9" key="1">
    <citation type="submission" date="2022-05" db="EMBL/GenBank/DDBJ databases">
        <title>The Musa troglodytarum L. genome provides insights into the mechanism of non-climacteric behaviour and enrichment of carotenoids.</title>
        <authorList>
            <person name="Wang J."/>
        </authorList>
    </citation>
    <scope>NUCLEOTIDE SEQUENCE</scope>
    <source>
        <tissue evidence="9">Leaf</tissue>
    </source>
</reference>